<reference evidence="2" key="1">
    <citation type="journal article" date="2020" name="mSystems">
        <title>Genome- and Community-Level Interaction Insights into Carbon Utilization and Element Cycling Functions of Hydrothermarchaeota in Hydrothermal Sediment.</title>
        <authorList>
            <person name="Zhou Z."/>
            <person name="Liu Y."/>
            <person name="Xu W."/>
            <person name="Pan J."/>
            <person name="Luo Z.H."/>
            <person name="Li M."/>
        </authorList>
    </citation>
    <scope>NUCLEOTIDE SEQUENCE [LARGE SCALE GENOMIC DNA]</scope>
    <source>
        <strain evidence="2">HyVt-233</strain>
    </source>
</reference>
<dbReference type="Proteomes" id="UP000886289">
    <property type="component" value="Unassembled WGS sequence"/>
</dbReference>
<sequence length="78" mass="8606">MPIYEFRCLRCGEIFELLKIKTEDDMVEMKCPECGSSKIERVLSKIGMVKDKSGGPTAQFRQCSSGTCGTLSVPGPEK</sequence>
<accession>A0A7C0U2Z3</accession>
<name>A0A7C0U2Z3_DESA2</name>
<evidence type="ECO:0000259" key="1">
    <source>
        <dbReference type="SMART" id="SM00834"/>
    </source>
</evidence>
<evidence type="ECO:0000313" key="2">
    <source>
        <dbReference type="EMBL" id="HDD44519.1"/>
    </source>
</evidence>
<dbReference type="PANTHER" id="PTHR34404">
    <property type="entry name" value="REGULATORY PROTEIN, FMDB FAMILY"/>
    <property type="match status" value="1"/>
</dbReference>
<dbReference type="AlphaFoldDB" id="A0A7C0U2Z3"/>
<dbReference type="SMART" id="SM00834">
    <property type="entry name" value="CxxC_CXXC_SSSS"/>
    <property type="match status" value="1"/>
</dbReference>
<comment type="caution">
    <text evidence="2">The sequence shown here is derived from an EMBL/GenBank/DDBJ whole genome shotgun (WGS) entry which is preliminary data.</text>
</comment>
<dbReference type="NCBIfam" id="TIGR02605">
    <property type="entry name" value="CxxC_CxxC_SSSS"/>
    <property type="match status" value="1"/>
</dbReference>
<organism evidence="2">
    <name type="scientific">Desulfofervidus auxilii</name>
    <dbReference type="NCBI Taxonomy" id="1621989"/>
    <lineage>
        <taxon>Bacteria</taxon>
        <taxon>Pseudomonadati</taxon>
        <taxon>Thermodesulfobacteriota</taxon>
        <taxon>Candidatus Desulfofervidia</taxon>
        <taxon>Candidatus Desulfofervidales</taxon>
        <taxon>Candidatus Desulfofervidaceae</taxon>
        <taxon>Candidatus Desulfofervidus</taxon>
    </lineage>
</organism>
<gene>
    <name evidence="2" type="ORF">ENG63_06645</name>
</gene>
<dbReference type="InterPro" id="IPR013429">
    <property type="entry name" value="Regulatory_FmdB_Zinc_ribbon"/>
</dbReference>
<dbReference type="Gene3D" id="2.20.28.30">
    <property type="entry name" value="RNA polymerase ii, chain L"/>
    <property type="match status" value="1"/>
</dbReference>
<dbReference type="Pfam" id="PF09723">
    <property type="entry name" value="Zn_ribbon_8"/>
    <property type="match status" value="1"/>
</dbReference>
<dbReference type="PANTHER" id="PTHR34404:SF3">
    <property type="entry name" value="REGULATORY PROTEIN, FMDB FAMILY"/>
    <property type="match status" value="1"/>
</dbReference>
<dbReference type="EMBL" id="DRBS01000251">
    <property type="protein sequence ID" value="HDD44519.1"/>
    <property type="molecule type" value="Genomic_DNA"/>
</dbReference>
<proteinExistence type="predicted"/>
<protein>
    <submittedName>
        <fullName evidence="2">Zinc ribbon domain-containing protein</fullName>
    </submittedName>
</protein>
<feature type="domain" description="Putative regulatory protein FmdB zinc ribbon" evidence="1">
    <location>
        <begin position="1"/>
        <end position="44"/>
    </location>
</feature>